<dbReference type="EMBL" id="FOAD01000010">
    <property type="protein sequence ID" value="SEL86951.1"/>
    <property type="molecule type" value="Genomic_DNA"/>
</dbReference>
<proteinExistence type="predicted"/>
<evidence type="ECO:0000313" key="2">
    <source>
        <dbReference type="Proteomes" id="UP000183894"/>
    </source>
</evidence>
<gene>
    <name evidence="1" type="ORF">SAMN04488691_11013</name>
</gene>
<dbReference type="Proteomes" id="UP000183894">
    <property type="component" value="Unassembled WGS sequence"/>
</dbReference>
<reference evidence="1 2" key="1">
    <citation type="submission" date="2016-10" db="EMBL/GenBank/DDBJ databases">
        <authorList>
            <person name="de Groot N.N."/>
        </authorList>
    </citation>
    <scope>NUCLEOTIDE SEQUENCE [LARGE SCALE GENOMIC DNA]</scope>
    <source>
        <strain evidence="1 2">CDM_5</strain>
    </source>
</reference>
<sequence>MHLTQAATRAETAAVRTHLDAAIDELETLPASLLRCPSCGRVGLPERIGVHDCPTGRSLRGEANG</sequence>
<organism evidence="1 2">
    <name type="scientific">Haloferax larsenii</name>
    <dbReference type="NCBI Taxonomy" id="302484"/>
    <lineage>
        <taxon>Archaea</taxon>
        <taxon>Methanobacteriati</taxon>
        <taxon>Methanobacteriota</taxon>
        <taxon>Stenosarchaea group</taxon>
        <taxon>Halobacteria</taxon>
        <taxon>Halobacteriales</taxon>
        <taxon>Haloferacaceae</taxon>
        <taxon>Haloferax</taxon>
    </lineage>
</organism>
<dbReference type="AlphaFoldDB" id="A0A1H7TQC2"/>
<protein>
    <submittedName>
        <fullName evidence="1">Uncharacterized protein</fullName>
    </submittedName>
</protein>
<accession>A0A1H7TQC2</accession>
<evidence type="ECO:0000313" key="1">
    <source>
        <dbReference type="EMBL" id="SEL86951.1"/>
    </source>
</evidence>
<name>A0A1H7TQC2_HALLR</name>